<dbReference type="EMBL" id="AP018216">
    <property type="protein sequence ID" value="BAY68610.1"/>
    <property type="molecule type" value="Genomic_DNA"/>
</dbReference>
<proteinExistence type="predicted"/>
<sequence>MGYLLDTCVISDVVKGEENTLKQIKLISPTEIFVSSLTVMEVKYGLF</sequence>
<dbReference type="Gene3D" id="3.40.50.1010">
    <property type="entry name" value="5'-nuclease"/>
    <property type="match status" value="1"/>
</dbReference>
<dbReference type="AlphaFoldDB" id="A0A1Z4KI08"/>
<dbReference type="SUPFAM" id="SSF88723">
    <property type="entry name" value="PIN domain-like"/>
    <property type="match status" value="1"/>
</dbReference>
<dbReference type="Proteomes" id="UP000217507">
    <property type="component" value="Chromosome"/>
</dbReference>
<organism evidence="2 3">
    <name type="scientific">Trichormus variabilis NIES-23</name>
    <dbReference type="NCBI Taxonomy" id="1973479"/>
    <lineage>
        <taxon>Bacteria</taxon>
        <taxon>Bacillati</taxon>
        <taxon>Cyanobacteriota</taxon>
        <taxon>Cyanophyceae</taxon>
        <taxon>Nostocales</taxon>
        <taxon>Nostocaceae</taxon>
        <taxon>Trichormus</taxon>
    </lineage>
</organism>
<feature type="domain" description="PIN" evidence="1">
    <location>
        <begin position="3"/>
        <end position="46"/>
    </location>
</feature>
<evidence type="ECO:0000313" key="3">
    <source>
        <dbReference type="Proteomes" id="UP000217507"/>
    </source>
</evidence>
<protein>
    <recommendedName>
        <fullName evidence="1">PIN domain-containing protein</fullName>
    </recommendedName>
</protein>
<evidence type="ECO:0000313" key="2">
    <source>
        <dbReference type="EMBL" id="BAY68610.1"/>
    </source>
</evidence>
<gene>
    <name evidence="2" type="ORF">NIES23_13980</name>
</gene>
<reference evidence="2 3" key="1">
    <citation type="submission" date="2017-06" db="EMBL/GenBank/DDBJ databases">
        <title>Genome sequencing of cyanobaciteial culture collection at National Institute for Environmental Studies (NIES).</title>
        <authorList>
            <person name="Hirose Y."/>
            <person name="Shimura Y."/>
            <person name="Fujisawa T."/>
            <person name="Nakamura Y."/>
            <person name="Kawachi M."/>
        </authorList>
    </citation>
    <scope>NUCLEOTIDE SEQUENCE [LARGE SCALE GENOMIC DNA]</scope>
    <source>
        <strain evidence="2 3">NIES-23</strain>
    </source>
</reference>
<name>A0A1Z4KI08_ANAVA</name>
<dbReference type="InterPro" id="IPR029060">
    <property type="entry name" value="PIN-like_dom_sf"/>
</dbReference>
<evidence type="ECO:0000259" key="1">
    <source>
        <dbReference type="Pfam" id="PF01850"/>
    </source>
</evidence>
<dbReference type="InterPro" id="IPR002716">
    <property type="entry name" value="PIN_dom"/>
</dbReference>
<dbReference type="Pfam" id="PF01850">
    <property type="entry name" value="PIN"/>
    <property type="match status" value="1"/>
</dbReference>
<accession>A0A1Z4KI08</accession>